<evidence type="ECO:0000256" key="7">
    <source>
        <dbReference type="HAMAP-Rule" id="MF_00503"/>
    </source>
</evidence>
<dbReference type="InterPro" id="IPR020069">
    <property type="entry name" value="Ribosomal_bL9_C"/>
</dbReference>
<dbReference type="SUPFAM" id="SSF55653">
    <property type="entry name" value="Ribosomal protein L9 C-domain"/>
    <property type="match status" value="1"/>
</dbReference>
<evidence type="ECO:0000256" key="4">
    <source>
        <dbReference type="ARBA" id="ARBA00022980"/>
    </source>
</evidence>
<dbReference type="NCBIfam" id="TIGR00158">
    <property type="entry name" value="L9"/>
    <property type="match status" value="1"/>
</dbReference>
<dbReference type="Proteomes" id="UP000053274">
    <property type="component" value="Unassembled WGS sequence"/>
</dbReference>
<dbReference type="FunFam" id="3.40.5.10:FF:000003">
    <property type="entry name" value="50S ribosomal protein L9"/>
    <property type="match status" value="1"/>
</dbReference>
<dbReference type="Pfam" id="PF03948">
    <property type="entry name" value="Ribosomal_L9_C"/>
    <property type="match status" value="1"/>
</dbReference>
<dbReference type="InterPro" id="IPR020594">
    <property type="entry name" value="Ribosomal_bL9_bac/chp"/>
</dbReference>
<dbReference type="Gene3D" id="3.40.5.10">
    <property type="entry name" value="Ribosomal protein L9, N-terminal domain"/>
    <property type="match status" value="1"/>
</dbReference>
<accession>A0A0R2PG71</accession>
<dbReference type="InterPro" id="IPR000244">
    <property type="entry name" value="Ribosomal_bL9"/>
</dbReference>
<dbReference type="GO" id="GO:1990904">
    <property type="term" value="C:ribonucleoprotein complex"/>
    <property type="evidence" value="ECO:0007669"/>
    <property type="project" value="UniProtKB-KW"/>
</dbReference>
<feature type="domain" description="Ribosomal protein L9" evidence="8">
    <location>
        <begin position="13"/>
        <end position="40"/>
    </location>
</feature>
<dbReference type="InterPro" id="IPR036791">
    <property type="entry name" value="Ribosomal_bL9_C_sf"/>
</dbReference>
<dbReference type="GO" id="GO:0003735">
    <property type="term" value="F:structural constituent of ribosome"/>
    <property type="evidence" value="ECO:0007669"/>
    <property type="project" value="InterPro"/>
</dbReference>
<dbReference type="InterPro" id="IPR036935">
    <property type="entry name" value="Ribosomal_bL9_N_sf"/>
</dbReference>
<reference evidence="9 10" key="1">
    <citation type="submission" date="2015-10" db="EMBL/GenBank/DDBJ databases">
        <title>Metagenome-Assembled Genomes uncover a global brackish microbiome.</title>
        <authorList>
            <person name="Hugerth L.W."/>
            <person name="Larsson J."/>
            <person name="Alneberg J."/>
            <person name="Lindh M.V."/>
            <person name="Legrand C."/>
            <person name="Pinhassi J."/>
            <person name="Andersson A.F."/>
        </authorList>
    </citation>
    <scope>NUCLEOTIDE SEQUENCE [LARGE SCALE GENOMIC DNA]</scope>
    <source>
        <strain evidence="9">BACL15 MAG-120619-bin91</strain>
    </source>
</reference>
<name>A0A0R2PG71_9ACTN</name>
<dbReference type="HAMAP" id="MF_00503">
    <property type="entry name" value="Ribosomal_bL9"/>
    <property type="match status" value="1"/>
</dbReference>
<keyword evidence="5 7" id="KW-0687">Ribonucleoprotein</keyword>
<proteinExistence type="inferred from homology"/>
<protein>
    <recommendedName>
        <fullName evidence="6 7">Large ribosomal subunit protein bL9</fullName>
    </recommendedName>
</protein>
<evidence type="ECO:0000256" key="1">
    <source>
        <dbReference type="ARBA" id="ARBA00010605"/>
    </source>
</evidence>
<dbReference type="PANTHER" id="PTHR21368">
    <property type="entry name" value="50S RIBOSOMAL PROTEIN L9"/>
    <property type="match status" value="1"/>
</dbReference>
<dbReference type="Pfam" id="PF01281">
    <property type="entry name" value="Ribosomal_L9_N"/>
    <property type="match status" value="1"/>
</dbReference>
<keyword evidence="3 7" id="KW-0694">RNA-binding</keyword>
<evidence type="ECO:0000256" key="5">
    <source>
        <dbReference type="ARBA" id="ARBA00023274"/>
    </source>
</evidence>
<dbReference type="AlphaFoldDB" id="A0A0R2PG71"/>
<keyword evidence="2 7" id="KW-0699">rRNA-binding</keyword>
<evidence type="ECO:0000259" key="8">
    <source>
        <dbReference type="PROSITE" id="PS00651"/>
    </source>
</evidence>
<keyword evidence="4 7" id="KW-0689">Ribosomal protein</keyword>
<evidence type="ECO:0000313" key="9">
    <source>
        <dbReference type="EMBL" id="KRO35915.1"/>
    </source>
</evidence>
<evidence type="ECO:0000256" key="3">
    <source>
        <dbReference type="ARBA" id="ARBA00022884"/>
    </source>
</evidence>
<evidence type="ECO:0000256" key="6">
    <source>
        <dbReference type="ARBA" id="ARBA00035292"/>
    </source>
</evidence>
<comment type="function">
    <text evidence="7">Binds to the 23S rRNA.</text>
</comment>
<evidence type="ECO:0000313" key="10">
    <source>
        <dbReference type="Proteomes" id="UP000053274"/>
    </source>
</evidence>
<dbReference type="GO" id="GO:0019843">
    <property type="term" value="F:rRNA binding"/>
    <property type="evidence" value="ECO:0007669"/>
    <property type="project" value="UniProtKB-UniRule"/>
</dbReference>
<dbReference type="EMBL" id="LIAM01000044">
    <property type="protein sequence ID" value="KRO35915.1"/>
    <property type="molecule type" value="Genomic_DNA"/>
</dbReference>
<comment type="caution">
    <text evidence="9">The sequence shown here is derived from an EMBL/GenBank/DDBJ whole genome shotgun (WGS) entry which is preliminary data.</text>
</comment>
<dbReference type="GO" id="GO:0006412">
    <property type="term" value="P:translation"/>
    <property type="evidence" value="ECO:0007669"/>
    <property type="project" value="UniProtKB-UniRule"/>
</dbReference>
<dbReference type="Gene3D" id="3.10.430.100">
    <property type="entry name" value="Ribosomal protein L9, C-terminal domain"/>
    <property type="match status" value="1"/>
</dbReference>
<dbReference type="InterPro" id="IPR020070">
    <property type="entry name" value="Ribosomal_bL9_N"/>
</dbReference>
<dbReference type="SUPFAM" id="SSF55658">
    <property type="entry name" value="L9 N-domain-like"/>
    <property type="match status" value="1"/>
</dbReference>
<dbReference type="GO" id="GO:0005840">
    <property type="term" value="C:ribosome"/>
    <property type="evidence" value="ECO:0007669"/>
    <property type="project" value="UniProtKB-KW"/>
</dbReference>
<evidence type="ECO:0000256" key="2">
    <source>
        <dbReference type="ARBA" id="ARBA00022730"/>
    </source>
</evidence>
<dbReference type="InterPro" id="IPR009027">
    <property type="entry name" value="Ribosomal_bL9/RNase_H1_N"/>
</dbReference>
<dbReference type="PROSITE" id="PS00651">
    <property type="entry name" value="RIBOSOMAL_L9"/>
    <property type="match status" value="1"/>
</dbReference>
<comment type="similarity">
    <text evidence="1 7">Belongs to the bacterial ribosomal protein bL9 family.</text>
</comment>
<gene>
    <name evidence="7" type="primary">rplI</name>
    <name evidence="9" type="ORF">ABR54_03250</name>
</gene>
<organism evidence="9 10">
    <name type="scientific">Actinobacteria bacterium BACL15 MAG-120619-bin91</name>
    <dbReference type="NCBI Taxonomy" id="1655562"/>
    <lineage>
        <taxon>Bacteria</taxon>
        <taxon>Bacillati</taxon>
        <taxon>Actinomycetota</taxon>
        <taxon>Actinomycetes</taxon>
        <taxon>Actinomycetes incertae sedis</taxon>
        <taxon>ac1 cluster</taxon>
    </lineage>
</organism>
<sequence>MKLILTREVAGLGTAGDVVTVKDGFARNFLLPRGNAIAWSQGGEKQIESIRRARSAREVRDIDHAKEIKAKLEAASVVAKAKVGAKGALFGSVTDKDVAAAIKSATGLDIDRHTIATKGHIKKLGSHDVKISLGHNVVAKVSVSVVADK</sequence>